<dbReference type="Proteomes" id="UP000198670">
    <property type="component" value="Unassembled WGS sequence"/>
</dbReference>
<organism evidence="1 2">
    <name type="scientific">Parapedobacter indicus</name>
    <dbReference type="NCBI Taxonomy" id="1477437"/>
    <lineage>
        <taxon>Bacteria</taxon>
        <taxon>Pseudomonadati</taxon>
        <taxon>Bacteroidota</taxon>
        <taxon>Sphingobacteriia</taxon>
        <taxon>Sphingobacteriales</taxon>
        <taxon>Sphingobacteriaceae</taxon>
        <taxon>Parapedobacter</taxon>
    </lineage>
</organism>
<dbReference type="EMBL" id="FOQO01000001">
    <property type="protein sequence ID" value="SFH93401.1"/>
    <property type="molecule type" value="Genomic_DNA"/>
</dbReference>
<dbReference type="STRING" id="1477437.SAMN05444682_101745"/>
<evidence type="ECO:0000313" key="2">
    <source>
        <dbReference type="Proteomes" id="UP000198670"/>
    </source>
</evidence>
<sequence>MLLLLNNKPMNIILFRSIISNGNVIELEEISQHQYGDVIDRSGPDKSGVTWFIGEVDLSVTPRSDVPKSIQEQFDNFIY</sequence>
<gene>
    <name evidence="1" type="ORF">SAMN05444682_101745</name>
</gene>
<evidence type="ECO:0000313" key="1">
    <source>
        <dbReference type="EMBL" id="SFH93401.1"/>
    </source>
</evidence>
<proteinExistence type="predicted"/>
<keyword evidence="2" id="KW-1185">Reference proteome</keyword>
<name>A0A1I3E3X2_9SPHI</name>
<dbReference type="AlphaFoldDB" id="A0A1I3E3X2"/>
<accession>A0A1I3E3X2</accession>
<reference evidence="1 2" key="1">
    <citation type="submission" date="2016-10" db="EMBL/GenBank/DDBJ databases">
        <authorList>
            <person name="de Groot N.N."/>
        </authorList>
    </citation>
    <scope>NUCLEOTIDE SEQUENCE [LARGE SCALE GENOMIC DNA]</scope>
    <source>
        <strain evidence="1 2">RK1</strain>
    </source>
</reference>
<protein>
    <submittedName>
        <fullName evidence="1">Uncharacterized protein</fullName>
    </submittedName>
</protein>